<dbReference type="Pfam" id="PF11211">
    <property type="entry name" value="DUF2997"/>
    <property type="match status" value="1"/>
</dbReference>
<dbReference type="EMBL" id="SLUL01000002">
    <property type="protein sequence ID" value="TCL52781.1"/>
    <property type="molecule type" value="Genomic_DNA"/>
</dbReference>
<reference evidence="1 2" key="1">
    <citation type="submission" date="2019-03" db="EMBL/GenBank/DDBJ databases">
        <title>Genomic Encyclopedia of Type Strains, Phase IV (KMG-IV): sequencing the most valuable type-strain genomes for metagenomic binning, comparative biology and taxonomic classification.</title>
        <authorList>
            <person name="Goeker M."/>
        </authorList>
    </citation>
    <scope>NUCLEOTIDE SEQUENCE [LARGE SCALE GENOMIC DNA]</scope>
    <source>
        <strain evidence="1 2">DSM 24979</strain>
    </source>
</reference>
<sequence>MSSKKIRIQIFPDGQIKADVLGVKGKKCTDYISILEELLEAETIDSEYTAEYYETEQLEIDQEIHQPMTLYSWEER</sequence>
<proteinExistence type="predicted"/>
<dbReference type="InterPro" id="IPR021375">
    <property type="entry name" value="DUF2997"/>
</dbReference>
<evidence type="ECO:0000313" key="1">
    <source>
        <dbReference type="EMBL" id="TCL52781.1"/>
    </source>
</evidence>
<dbReference type="OrthoDB" id="7067000at2"/>
<accession>A0A4R1QJD9</accession>
<dbReference type="Proteomes" id="UP000295658">
    <property type="component" value="Unassembled WGS sequence"/>
</dbReference>
<gene>
    <name evidence="1" type="ORF">EDD69_102187</name>
</gene>
<comment type="caution">
    <text evidence="1">The sequence shown here is derived from an EMBL/GenBank/DDBJ whole genome shotgun (WGS) entry which is preliminary data.</text>
</comment>
<keyword evidence="2" id="KW-1185">Reference proteome</keyword>
<evidence type="ECO:0000313" key="2">
    <source>
        <dbReference type="Proteomes" id="UP000295658"/>
    </source>
</evidence>
<protein>
    <submittedName>
        <fullName evidence="1">DUF2997 family protein</fullName>
    </submittedName>
</protein>
<name>A0A4R1QJD9_9BACL</name>
<dbReference type="AlphaFoldDB" id="A0A4R1QJD9"/>
<dbReference type="RefSeq" id="WP_132947384.1">
    <property type="nucleotide sequence ID" value="NZ_BSVG01000007.1"/>
</dbReference>
<organism evidence="1 2">
    <name type="scientific">Thermolongibacillus altinsuensis</name>
    <dbReference type="NCBI Taxonomy" id="575256"/>
    <lineage>
        <taxon>Bacteria</taxon>
        <taxon>Bacillati</taxon>
        <taxon>Bacillota</taxon>
        <taxon>Bacilli</taxon>
        <taxon>Bacillales</taxon>
        <taxon>Anoxybacillaceae</taxon>
        <taxon>Thermolongibacillus</taxon>
    </lineage>
</organism>